<dbReference type="NCBIfam" id="TIGR01031">
    <property type="entry name" value="rpmF_bact"/>
    <property type="match status" value="1"/>
</dbReference>
<dbReference type="EMBL" id="CACRUE010000012">
    <property type="protein sequence ID" value="VYT78176.1"/>
    <property type="molecule type" value="Genomic_DNA"/>
</dbReference>
<evidence type="ECO:0000256" key="2">
    <source>
        <dbReference type="ARBA" id="ARBA00022980"/>
    </source>
</evidence>
<dbReference type="SUPFAM" id="SSF57829">
    <property type="entry name" value="Zn-binding ribosomal proteins"/>
    <property type="match status" value="1"/>
</dbReference>
<keyword evidence="8" id="KW-1185">Reference proteome</keyword>
<comment type="similarity">
    <text evidence="1 5">Belongs to the bacterial ribosomal protein bL32 family.</text>
</comment>
<reference evidence="6 8" key="2">
    <citation type="submission" date="2021-06" db="EMBL/GenBank/DDBJ databases">
        <authorList>
            <person name="Sun Q."/>
            <person name="Li D."/>
        </authorList>
    </citation>
    <scope>NUCLEOTIDE SEQUENCE [LARGE SCALE GENOMIC DNA]</scope>
    <source>
        <strain evidence="6 8">N19</strain>
    </source>
</reference>
<evidence type="ECO:0000313" key="8">
    <source>
        <dbReference type="Proteomes" id="UP001196301"/>
    </source>
</evidence>
<dbReference type="Proteomes" id="UP001196301">
    <property type="component" value="Unassembled WGS sequence"/>
</dbReference>
<evidence type="ECO:0000256" key="1">
    <source>
        <dbReference type="ARBA" id="ARBA00008560"/>
    </source>
</evidence>
<gene>
    <name evidence="5 7" type="primary">rpmF</name>
    <name evidence="7" type="ORF">IBLFYP30_00069</name>
    <name evidence="6" type="ORF">KQI20_01810</name>
</gene>
<evidence type="ECO:0000256" key="5">
    <source>
        <dbReference type="HAMAP-Rule" id="MF_00340"/>
    </source>
</evidence>
<dbReference type="EMBL" id="JAHLOQ010000003">
    <property type="protein sequence ID" value="MBU5335165.1"/>
    <property type="molecule type" value="Genomic_DNA"/>
</dbReference>
<evidence type="ECO:0000256" key="3">
    <source>
        <dbReference type="ARBA" id="ARBA00023274"/>
    </source>
</evidence>
<dbReference type="GeneID" id="89564717"/>
<dbReference type="Pfam" id="PF01783">
    <property type="entry name" value="Ribosomal_L32p"/>
    <property type="match status" value="1"/>
</dbReference>
<dbReference type="InterPro" id="IPR002677">
    <property type="entry name" value="Ribosomal_bL32"/>
</dbReference>
<name>A0A6N2ZJR2_9FIRM</name>
<dbReference type="InterPro" id="IPR011332">
    <property type="entry name" value="Ribosomal_zn-bd"/>
</dbReference>
<sequence>MAVPKRKTAKSKTKMRRAANSKMTVKGFVECPQCHDVKLPHRVCPSCGHYNGKEIVAE</sequence>
<dbReference type="AlphaFoldDB" id="A0A6N2ZJR2"/>
<accession>A0A6N2ZJR2</accession>
<keyword evidence="2 5" id="KW-0689">Ribosomal protein</keyword>
<dbReference type="InterPro" id="IPR044957">
    <property type="entry name" value="Ribosomal_bL32_bact"/>
</dbReference>
<evidence type="ECO:0000313" key="6">
    <source>
        <dbReference type="EMBL" id="MBU5335165.1"/>
    </source>
</evidence>
<evidence type="ECO:0000313" key="7">
    <source>
        <dbReference type="EMBL" id="VYT78176.1"/>
    </source>
</evidence>
<organism evidence="7">
    <name type="scientific">Intestinibacter bartlettii</name>
    <dbReference type="NCBI Taxonomy" id="261299"/>
    <lineage>
        <taxon>Bacteria</taxon>
        <taxon>Bacillati</taxon>
        <taxon>Bacillota</taxon>
        <taxon>Clostridia</taxon>
        <taxon>Peptostreptococcales</taxon>
        <taxon>Peptostreptococcaceae</taxon>
        <taxon>Intestinibacter</taxon>
    </lineage>
</organism>
<dbReference type="PANTHER" id="PTHR35534">
    <property type="entry name" value="50S RIBOSOMAL PROTEIN L32"/>
    <property type="match status" value="1"/>
</dbReference>
<proteinExistence type="inferred from homology"/>
<reference evidence="7" key="1">
    <citation type="submission" date="2019-11" db="EMBL/GenBank/DDBJ databases">
        <authorList>
            <person name="Feng L."/>
        </authorList>
    </citation>
    <scope>NUCLEOTIDE SEQUENCE</scope>
    <source>
        <strain evidence="7">IbartlettiiLFYP30</strain>
    </source>
</reference>
<dbReference type="RefSeq" id="WP_007287361.1">
    <property type="nucleotide sequence ID" value="NZ_BAABXU010000001.1"/>
</dbReference>
<dbReference type="HAMAP" id="MF_00340">
    <property type="entry name" value="Ribosomal_bL32"/>
    <property type="match status" value="1"/>
</dbReference>
<keyword evidence="3 5" id="KW-0687">Ribonucleoprotein</keyword>
<dbReference type="GO" id="GO:0015934">
    <property type="term" value="C:large ribosomal subunit"/>
    <property type="evidence" value="ECO:0007669"/>
    <property type="project" value="InterPro"/>
</dbReference>
<dbReference type="GO" id="GO:0006412">
    <property type="term" value="P:translation"/>
    <property type="evidence" value="ECO:0007669"/>
    <property type="project" value="UniProtKB-UniRule"/>
</dbReference>
<evidence type="ECO:0000256" key="4">
    <source>
        <dbReference type="ARBA" id="ARBA00035178"/>
    </source>
</evidence>
<dbReference type="GO" id="GO:0003735">
    <property type="term" value="F:structural constituent of ribosome"/>
    <property type="evidence" value="ECO:0007669"/>
    <property type="project" value="InterPro"/>
</dbReference>
<dbReference type="PANTHER" id="PTHR35534:SF1">
    <property type="entry name" value="LARGE RIBOSOMAL SUBUNIT PROTEIN BL32"/>
    <property type="match status" value="1"/>
</dbReference>
<protein>
    <recommendedName>
        <fullName evidence="4 5">Large ribosomal subunit protein bL32</fullName>
    </recommendedName>
</protein>